<dbReference type="Proteomes" id="UP000002139">
    <property type="component" value="Chromosome"/>
</dbReference>
<gene>
    <name evidence="1" type="ordered locus">sce5733</name>
</gene>
<dbReference type="OrthoDB" id="9780310at2"/>
<reference evidence="1 2" key="1">
    <citation type="journal article" date="2007" name="Nat. Biotechnol.">
        <title>Complete genome sequence of the myxobacterium Sorangium cellulosum.</title>
        <authorList>
            <person name="Schneiker S."/>
            <person name="Perlova O."/>
            <person name="Kaiser O."/>
            <person name="Gerth K."/>
            <person name="Alici A."/>
            <person name="Altmeyer M.O."/>
            <person name="Bartels D."/>
            <person name="Bekel T."/>
            <person name="Beyer S."/>
            <person name="Bode E."/>
            <person name="Bode H.B."/>
            <person name="Bolten C.J."/>
            <person name="Choudhuri J.V."/>
            <person name="Doss S."/>
            <person name="Elnakady Y.A."/>
            <person name="Frank B."/>
            <person name="Gaigalat L."/>
            <person name="Goesmann A."/>
            <person name="Groeger C."/>
            <person name="Gross F."/>
            <person name="Jelsbak L."/>
            <person name="Jelsbak L."/>
            <person name="Kalinowski J."/>
            <person name="Kegler C."/>
            <person name="Knauber T."/>
            <person name="Konietzny S."/>
            <person name="Kopp M."/>
            <person name="Krause L."/>
            <person name="Krug D."/>
            <person name="Linke B."/>
            <person name="Mahmud T."/>
            <person name="Martinez-Arias R."/>
            <person name="McHardy A.C."/>
            <person name="Merai M."/>
            <person name="Meyer F."/>
            <person name="Mormann S."/>
            <person name="Munoz-Dorado J."/>
            <person name="Perez J."/>
            <person name="Pradella S."/>
            <person name="Rachid S."/>
            <person name="Raddatz G."/>
            <person name="Rosenau F."/>
            <person name="Rueckert C."/>
            <person name="Sasse F."/>
            <person name="Scharfe M."/>
            <person name="Schuster S.C."/>
            <person name="Suen G."/>
            <person name="Treuner-Lange A."/>
            <person name="Velicer G.J."/>
            <person name="Vorholter F.-J."/>
            <person name="Weissman K.J."/>
            <person name="Welch R.D."/>
            <person name="Wenzel S.C."/>
            <person name="Whitworth D.E."/>
            <person name="Wilhelm S."/>
            <person name="Wittmann C."/>
            <person name="Bloecker H."/>
            <person name="Puehler A."/>
            <person name="Mueller R."/>
        </authorList>
    </citation>
    <scope>NUCLEOTIDE SEQUENCE [LARGE SCALE GENOMIC DNA]</scope>
    <source>
        <strain evidence="2">So ce56</strain>
    </source>
</reference>
<dbReference type="EMBL" id="AM746676">
    <property type="protein sequence ID" value="CAN95896.1"/>
    <property type="molecule type" value="Genomic_DNA"/>
</dbReference>
<dbReference type="InterPro" id="IPR002763">
    <property type="entry name" value="DUF72"/>
</dbReference>
<proteinExistence type="predicted"/>
<dbReference type="AlphaFoldDB" id="A9G7R6"/>
<evidence type="ECO:0000313" key="2">
    <source>
        <dbReference type="Proteomes" id="UP000002139"/>
    </source>
</evidence>
<sequence length="88" mass="10145">MAGRIRIGISSWRYAPWRGVFYPKGLRQSEELAFAARHFDSIELNGSFYSLQRASSYVVWRNATPPDFGFAVKGSRYIHARVRERAFG</sequence>
<dbReference type="PANTHER" id="PTHR30348:SF4">
    <property type="entry name" value="DUF72 DOMAIN-CONTAINING PROTEIN"/>
    <property type="match status" value="1"/>
</dbReference>
<dbReference type="HOGENOM" id="CLU_2467383_0_0_7"/>
<evidence type="ECO:0000313" key="1">
    <source>
        <dbReference type="EMBL" id="CAN95896.1"/>
    </source>
</evidence>
<dbReference type="eggNOG" id="COG1801">
    <property type="taxonomic scope" value="Bacteria"/>
</dbReference>
<name>A9G7R6_SORC5</name>
<dbReference type="InterPro" id="IPR036520">
    <property type="entry name" value="UPF0759_sf"/>
</dbReference>
<dbReference type="Gene3D" id="3.20.20.410">
    <property type="entry name" value="Protein of unknown function UPF0759"/>
    <property type="match status" value="1"/>
</dbReference>
<dbReference type="BioCyc" id="SCEL448385:SCE_RS29460-MONOMER"/>
<dbReference type="SUPFAM" id="SSF117396">
    <property type="entry name" value="TM1631-like"/>
    <property type="match status" value="1"/>
</dbReference>
<accession>A9G7R6</accession>
<dbReference type="PANTHER" id="PTHR30348">
    <property type="entry name" value="UNCHARACTERIZED PROTEIN YECE"/>
    <property type="match status" value="1"/>
</dbReference>
<dbReference type="Pfam" id="PF01904">
    <property type="entry name" value="DUF72"/>
    <property type="match status" value="1"/>
</dbReference>
<organism evidence="1 2">
    <name type="scientific">Sorangium cellulosum (strain So ce56)</name>
    <name type="common">Polyangium cellulosum (strain So ce56)</name>
    <dbReference type="NCBI Taxonomy" id="448385"/>
    <lineage>
        <taxon>Bacteria</taxon>
        <taxon>Pseudomonadati</taxon>
        <taxon>Myxococcota</taxon>
        <taxon>Polyangia</taxon>
        <taxon>Polyangiales</taxon>
        <taxon>Polyangiaceae</taxon>
        <taxon>Sorangium</taxon>
    </lineage>
</organism>
<keyword evidence="2" id="KW-1185">Reference proteome</keyword>
<evidence type="ECO:0008006" key="3">
    <source>
        <dbReference type="Google" id="ProtNLM"/>
    </source>
</evidence>
<dbReference type="STRING" id="448385.sce5733"/>
<dbReference type="KEGG" id="scl:sce5733"/>
<protein>
    <recommendedName>
        <fullName evidence="3">DUF72 domain-containing protein</fullName>
    </recommendedName>
</protein>